<dbReference type="AlphaFoldDB" id="A0A0E0DGF7"/>
<proteinExistence type="predicted"/>
<dbReference type="EnsemblPlants" id="OMERI04G16330.5">
    <property type="protein sequence ID" value="OMERI04G16330.5"/>
    <property type="gene ID" value="OMERI04G16330"/>
</dbReference>
<reference evidence="2" key="2">
    <citation type="submission" date="2018-05" db="EMBL/GenBank/DDBJ databases">
        <title>OmerRS3 (Oryza meridionalis Reference Sequence Version 3).</title>
        <authorList>
            <person name="Zhang J."/>
            <person name="Kudrna D."/>
            <person name="Lee S."/>
            <person name="Talag J."/>
            <person name="Welchert J."/>
            <person name="Wing R.A."/>
        </authorList>
    </citation>
    <scope>NUCLEOTIDE SEQUENCE [LARGE SCALE GENOMIC DNA]</scope>
    <source>
        <strain evidence="2">cv. OR44</strain>
    </source>
</reference>
<keyword evidence="3" id="KW-1185">Reference proteome</keyword>
<name>A0A0E0DGF7_9ORYZ</name>
<evidence type="ECO:0000256" key="1">
    <source>
        <dbReference type="SAM" id="MobiDB-lite"/>
    </source>
</evidence>
<protein>
    <submittedName>
        <fullName evidence="2">Uncharacterized protein</fullName>
    </submittedName>
</protein>
<accession>A0A0E0DGF7</accession>
<dbReference type="Gramene" id="OMERI04G16330.5">
    <property type="protein sequence ID" value="OMERI04G16330.5"/>
    <property type="gene ID" value="OMERI04G16330"/>
</dbReference>
<feature type="region of interest" description="Disordered" evidence="1">
    <location>
        <begin position="1"/>
        <end position="37"/>
    </location>
</feature>
<feature type="compositionally biased region" description="Low complexity" evidence="1">
    <location>
        <begin position="7"/>
        <end position="26"/>
    </location>
</feature>
<dbReference type="HOGENOM" id="CLU_2363290_0_0_1"/>
<dbReference type="Proteomes" id="UP000008021">
    <property type="component" value="Chromosome 4"/>
</dbReference>
<evidence type="ECO:0000313" key="3">
    <source>
        <dbReference type="Proteomes" id="UP000008021"/>
    </source>
</evidence>
<reference evidence="2" key="1">
    <citation type="submission" date="2015-04" db="UniProtKB">
        <authorList>
            <consortium name="EnsemblPlants"/>
        </authorList>
    </citation>
    <scope>IDENTIFICATION</scope>
</reference>
<organism evidence="2">
    <name type="scientific">Oryza meridionalis</name>
    <dbReference type="NCBI Taxonomy" id="40149"/>
    <lineage>
        <taxon>Eukaryota</taxon>
        <taxon>Viridiplantae</taxon>
        <taxon>Streptophyta</taxon>
        <taxon>Embryophyta</taxon>
        <taxon>Tracheophyta</taxon>
        <taxon>Spermatophyta</taxon>
        <taxon>Magnoliopsida</taxon>
        <taxon>Liliopsida</taxon>
        <taxon>Poales</taxon>
        <taxon>Poaceae</taxon>
        <taxon>BOP clade</taxon>
        <taxon>Oryzoideae</taxon>
        <taxon>Oryzeae</taxon>
        <taxon>Oryzinae</taxon>
        <taxon>Oryza</taxon>
    </lineage>
</organism>
<sequence length="96" mass="10204">MGQGLSQPAQAVEEPSPPAVEAAPSSSPSPAPAPSSLEALAAEAMSFDEDGNEDASLSYFLHYFLAPWMISELSILCIQSIDVKCFQPPALRRDKP</sequence>
<evidence type="ECO:0000313" key="2">
    <source>
        <dbReference type="EnsemblPlants" id="OMERI04G16330.5"/>
    </source>
</evidence>